<dbReference type="PANTHER" id="PTHR11705">
    <property type="entry name" value="PROTEASE FAMILY M14 CARBOXYPEPTIDASE A,B"/>
    <property type="match status" value="1"/>
</dbReference>
<reference evidence="9" key="1">
    <citation type="submission" date="2022-09" db="EMBL/GenBank/DDBJ databases">
        <authorList>
            <person name="Yuan C."/>
            <person name="Ke Z."/>
        </authorList>
    </citation>
    <scope>NUCLEOTIDE SEQUENCE</scope>
    <source>
        <strain evidence="9">LB-8</strain>
    </source>
</reference>
<feature type="domain" description="Peptidase M14" evidence="8">
    <location>
        <begin position="35"/>
        <end position="365"/>
    </location>
</feature>
<sequence length="835" mass="94726">MKRCILFFILFYISFYSWAQLKSPEQFLGYKIGTRYTPHWKIVDYFQYVAATAPGMVKLQEYGQTYEGRPLIVAYVSSSENISRLEAIRNNNLKLAGFEGTDKGSVTEPVVVWLSYNVHGNEASSSEASMLTIYALADPSNQQTKTWLKNTVVIIDPCLNPDGRDRYVNWYTSVAGKNYNPALDAREHKEPWPGGRTNHYNFDLNRDWAWQTQIETRQRMKVYNDWLPEVHVDFHEQNVNSPYYFAPAAQPYHEVITPWQRDFQNIIGRNHAKYFDEKGWLYFTKEVFDLLYPSYGDTYPIYNGSIGMTYEQAGGPSGGLGALTKDGDTLTLTDRAIHHFTTGMSTIEVASKNAGKLMTEYQNFFQNAATKGIGNYKSYIIKSSTQDEQRIGALLDLLRRNKINFGVGKPANIRGYNYDNGREENVSVTSSDIIIPSNQPKGGLVKVLFEPNTVVVDSVTYDITAWSLPYVFGIKAYATRQSLTAGAEPSEALVQNGPAEPYGYVFNWNGMKSAQFVSQLLQKGIRLRYTEQPFETAGKIFDRGTIIVLKTSNQYFSNLWSVVRNLADKYKVQLTPVTTGFVEKGSDFGSSKVHGIKRRKLAMLTGDGINANAAGEIWHFFEQELDYPITLINQADFSITNWNDYDVMILPNGNYRFLSDKSQTEQLKSWIAKGGHLIALENAVAQLTRMEGTIKLKKAADTADEKESYQQLKKFENRERDIIPSMTPGSIFKVELDNTHPLAFGYPAYYYTLKQDDNIFEFMKDGWNVGVLKKNKQVAGFVGSQLKNRLQDGMLFGVQEIGNGTITYLADDVLFRNFWEGGKLMFCNALFLVGQ</sequence>
<comment type="caution">
    <text evidence="7">Lacks conserved residue(s) required for the propagation of feature annotation.</text>
</comment>
<dbReference type="GO" id="GO:0004181">
    <property type="term" value="F:metallocarboxypeptidase activity"/>
    <property type="evidence" value="ECO:0007669"/>
    <property type="project" value="InterPro"/>
</dbReference>
<evidence type="ECO:0000256" key="6">
    <source>
        <dbReference type="ARBA" id="ARBA00023049"/>
    </source>
</evidence>
<keyword evidence="10" id="KW-1185">Reference proteome</keyword>
<evidence type="ECO:0000256" key="1">
    <source>
        <dbReference type="ARBA" id="ARBA00001947"/>
    </source>
</evidence>
<accession>A0A9X2Y130</accession>
<evidence type="ECO:0000313" key="9">
    <source>
        <dbReference type="EMBL" id="MCU7552512.1"/>
    </source>
</evidence>
<dbReference type="Proteomes" id="UP001155483">
    <property type="component" value="Unassembled WGS sequence"/>
</dbReference>
<dbReference type="InterPro" id="IPR000834">
    <property type="entry name" value="Peptidase_M14"/>
</dbReference>
<keyword evidence="4" id="KW-0378">Hydrolase</keyword>
<gene>
    <name evidence="9" type="ORF">OCK74_25560</name>
</gene>
<keyword evidence="3" id="KW-0645">Protease</keyword>
<dbReference type="SUPFAM" id="SSF53187">
    <property type="entry name" value="Zn-dependent exopeptidases"/>
    <property type="match status" value="1"/>
</dbReference>
<evidence type="ECO:0000256" key="5">
    <source>
        <dbReference type="ARBA" id="ARBA00022833"/>
    </source>
</evidence>
<dbReference type="PANTHER" id="PTHR11705:SF143">
    <property type="entry name" value="SLL0236 PROTEIN"/>
    <property type="match status" value="1"/>
</dbReference>
<dbReference type="Pfam" id="PF00246">
    <property type="entry name" value="Peptidase_M14"/>
    <property type="match status" value="1"/>
</dbReference>
<dbReference type="GO" id="GO:0006508">
    <property type="term" value="P:proteolysis"/>
    <property type="evidence" value="ECO:0007669"/>
    <property type="project" value="UniProtKB-KW"/>
</dbReference>
<name>A0A9X2Y130_9BACT</name>
<reference evidence="9" key="2">
    <citation type="submission" date="2023-04" db="EMBL/GenBank/DDBJ databases">
        <title>Paracnuella aquatica gen. nov., sp. nov., a member of the family Chitinophagaceae isolated from a hot spring.</title>
        <authorList>
            <person name="Wang C."/>
        </authorList>
    </citation>
    <scope>NUCLEOTIDE SEQUENCE</scope>
    <source>
        <strain evidence="9">LB-8</strain>
    </source>
</reference>
<dbReference type="SUPFAM" id="SSF52317">
    <property type="entry name" value="Class I glutamine amidotransferase-like"/>
    <property type="match status" value="1"/>
</dbReference>
<keyword evidence="5" id="KW-0862">Zinc</keyword>
<evidence type="ECO:0000259" key="8">
    <source>
        <dbReference type="PROSITE" id="PS52035"/>
    </source>
</evidence>
<evidence type="ECO:0000256" key="7">
    <source>
        <dbReference type="PROSITE-ProRule" id="PRU01379"/>
    </source>
</evidence>
<comment type="caution">
    <text evidence="9">The sequence shown here is derived from an EMBL/GenBank/DDBJ whole genome shotgun (WGS) entry which is preliminary data.</text>
</comment>
<dbReference type="Gene3D" id="3.40.630.10">
    <property type="entry name" value="Zn peptidases"/>
    <property type="match status" value="1"/>
</dbReference>
<dbReference type="PROSITE" id="PS52035">
    <property type="entry name" value="PEPTIDASE_M14"/>
    <property type="match status" value="1"/>
</dbReference>
<dbReference type="GO" id="GO:0008270">
    <property type="term" value="F:zinc ion binding"/>
    <property type="evidence" value="ECO:0007669"/>
    <property type="project" value="InterPro"/>
</dbReference>
<dbReference type="CDD" id="cd06238">
    <property type="entry name" value="M14-like"/>
    <property type="match status" value="1"/>
</dbReference>
<protein>
    <submittedName>
        <fullName evidence="9">M14 family metallopeptidase</fullName>
    </submittedName>
</protein>
<evidence type="ECO:0000256" key="2">
    <source>
        <dbReference type="ARBA" id="ARBA00005988"/>
    </source>
</evidence>
<comment type="similarity">
    <text evidence="2 7">Belongs to the peptidase M14 family.</text>
</comment>
<dbReference type="RefSeq" id="WP_279299949.1">
    <property type="nucleotide sequence ID" value="NZ_JAOTIF010000035.1"/>
</dbReference>
<evidence type="ECO:0000313" key="10">
    <source>
        <dbReference type="Proteomes" id="UP001155483"/>
    </source>
</evidence>
<proteinExistence type="inferred from homology"/>
<dbReference type="SMART" id="SM00631">
    <property type="entry name" value="Zn_pept"/>
    <property type="match status" value="1"/>
</dbReference>
<evidence type="ECO:0000256" key="4">
    <source>
        <dbReference type="ARBA" id="ARBA00022801"/>
    </source>
</evidence>
<dbReference type="AlphaFoldDB" id="A0A9X2Y130"/>
<evidence type="ECO:0000256" key="3">
    <source>
        <dbReference type="ARBA" id="ARBA00022670"/>
    </source>
</evidence>
<dbReference type="InterPro" id="IPR029062">
    <property type="entry name" value="Class_I_gatase-like"/>
</dbReference>
<organism evidence="9 10">
    <name type="scientific">Paraflavisolibacter caeni</name>
    <dbReference type="NCBI Taxonomy" id="2982496"/>
    <lineage>
        <taxon>Bacteria</taxon>
        <taxon>Pseudomonadati</taxon>
        <taxon>Bacteroidota</taxon>
        <taxon>Chitinophagia</taxon>
        <taxon>Chitinophagales</taxon>
        <taxon>Chitinophagaceae</taxon>
        <taxon>Paraflavisolibacter</taxon>
    </lineage>
</organism>
<keyword evidence="6" id="KW-0482">Metalloprotease</keyword>
<comment type="cofactor">
    <cofactor evidence="1">
        <name>Zn(2+)</name>
        <dbReference type="ChEBI" id="CHEBI:29105"/>
    </cofactor>
</comment>
<dbReference type="EMBL" id="JAOTIF010000035">
    <property type="protein sequence ID" value="MCU7552512.1"/>
    <property type="molecule type" value="Genomic_DNA"/>
</dbReference>
<dbReference type="GO" id="GO:0005615">
    <property type="term" value="C:extracellular space"/>
    <property type="evidence" value="ECO:0007669"/>
    <property type="project" value="TreeGrafter"/>
</dbReference>